<name>B4D3A5_9BACT</name>
<feature type="chain" id="PRO_5002800468" evidence="4">
    <location>
        <begin position="24"/>
        <end position="431"/>
    </location>
</feature>
<evidence type="ECO:0000256" key="2">
    <source>
        <dbReference type="ARBA" id="ARBA00022729"/>
    </source>
</evidence>
<keyword evidence="3" id="KW-0378">Hydrolase</keyword>
<keyword evidence="2 4" id="KW-0732">Signal</keyword>
<dbReference type="SUPFAM" id="SSF53474">
    <property type="entry name" value="alpha/beta-Hydrolases"/>
    <property type="match status" value="1"/>
</dbReference>
<organism evidence="6 7">
    <name type="scientific">Chthoniobacter flavus Ellin428</name>
    <dbReference type="NCBI Taxonomy" id="497964"/>
    <lineage>
        <taxon>Bacteria</taxon>
        <taxon>Pseudomonadati</taxon>
        <taxon>Verrucomicrobiota</taxon>
        <taxon>Spartobacteria</taxon>
        <taxon>Chthoniobacterales</taxon>
        <taxon>Chthoniobacteraceae</taxon>
        <taxon>Chthoniobacter</taxon>
    </lineage>
</organism>
<feature type="domain" description="4-O-methyl-glucuronoyl methylesterase-like" evidence="5">
    <location>
        <begin position="184"/>
        <end position="380"/>
    </location>
</feature>
<sequence precursor="true">MLSRFPLAATLFALMTTAAALSAAEPSFPDPQSLPVHTALPDPLVLTDGQPVTTREAWSEKRAPELRALFQHYEYGAFPPPAKVMAKVLREDKAALGGKATLREITLSLSQPEGTEIHLLLVTPNDAKKPSPVFLGLNFNGNHALLPDPQIFVPPTWKSHKGQTLEQSRGSEFDTWAVDQTIARGYALATFWNSEVVPDDKDAAEAMLKKFRPSGSAERGPSDTATIAAWAWCLSRAVDYLVTDPTIDARRIAVVGHSRNGKTALVAAAFDDRIALAVPSQAGCGGTAPCRVSEELAKEGPNGRPTVETVRQINKSFPHWFCGNFKAFNDEPARLPFDQHELIALCAPRPVFLSCATEDVWANPSGQFEMLRAADPVYKLVAGDGLGATQMPEVSKPLPSRLGYYIRPGKHSMTRSDWAVWLDYADKWLRP</sequence>
<evidence type="ECO:0000256" key="4">
    <source>
        <dbReference type="SAM" id="SignalP"/>
    </source>
</evidence>
<dbReference type="InParanoid" id="B4D3A5"/>
<proteinExistence type="predicted"/>
<dbReference type="InterPro" id="IPR029058">
    <property type="entry name" value="AB_hydrolase_fold"/>
</dbReference>
<evidence type="ECO:0000313" key="6">
    <source>
        <dbReference type="EMBL" id="EDY19216.1"/>
    </source>
</evidence>
<protein>
    <submittedName>
        <fullName evidence="6">Putative acetyl xylan esterase</fullName>
    </submittedName>
</protein>
<feature type="signal peptide" evidence="4">
    <location>
        <begin position="1"/>
        <end position="23"/>
    </location>
</feature>
<dbReference type="AlphaFoldDB" id="B4D3A5"/>
<accession>B4D3A5</accession>
<dbReference type="GO" id="GO:0052689">
    <property type="term" value="F:carboxylic ester hydrolase activity"/>
    <property type="evidence" value="ECO:0007669"/>
    <property type="project" value="UniProtKB-KW"/>
</dbReference>
<dbReference type="EMBL" id="ABVL01000009">
    <property type="protein sequence ID" value="EDY19216.1"/>
    <property type="molecule type" value="Genomic_DNA"/>
</dbReference>
<evidence type="ECO:0000256" key="1">
    <source>
        <dbReference type="ARBA" id="ARBA00022487"/>
    </source>
</evidence>
<dbReference type="InterPro" id="IPR054579">
    <property type="entry name" value="GCE-like_dom"/>
</dbReference>
<reference evidence="6 7" key="1">
    <citation type="journal article" date="2011" name="J. Bacteriol.">
        <title>Genome sequence of Chthoniobacter flavus Ellin428, an aerobic heterotrophic soil bacterium.</title>
        <authorList>
            <person name="Kant R."/>
            <person name="van Passel M.W."/>
            <person name="Palva A."/>
            <person name="Lucas S."/>
            <person name="Lapidus A."/>
            <person name="Glavina Del Rio T."/>
            <person name="Dalin E."/>
            <person name="Tice H."/>
            <person name="Bruce D."/>
            <person name="Goodwin L."/>
            <person name="Pitluck S."/>
            <person name="Larimer F.W."/>
            <person name="Land M.L."/>
            <person name="Hauser L."/>
            <person name="Sangwan P."/>
            <person name="de Vos W.M."/>
            <person name="Janssen P.H."/>
            <person name="Smidt H."/>
        </authorList>
    </citation>
    <scope>NUCLEOTIDE SEQUENCE [LARGE SCALE GENOMIC DNA]</scope>
    <source>
        <strain evidence="6 7">Ellin428</strain>
    </source>
</reference>
<comment type="caution">
    <text evidence="6">The sequence shown here is derived from an EMBL/GenBank/DDBJ whole genome shotgun (WGS) entry which is preliminary data.</text>
</comment>
<dbReference type="Gene3D" id="3.40.50.1820">
    <property type="entry name" value="alpha/beta hydrolase"/>
    <property type="match status" value="1"/>
</dbReference>
<dbReference type="eggNOG" id="COG1073">
    <property type="taxonomic scope" value="Bacteria"/>
</dbReference>
<dbReference type="Proteomes" id="UP000005824">
    <property type="component" value="Unassembled WGS sequence"/>
</dbReference>
<dbReference type="STRING" id="497964.CfE428DRAFT_3393"/>
<keyword evidence="1" id="KW-0719">Serine esterase</keyword>
<keyword evidence="7" id="KW-1185">Reference proteome</keyword>
<evidence type="ECO:0000259" key="5">
    <source>
        <dbReference type="Pfam" id="PF22244"/>
    </source>
</evidence>
<evidence type="ECO:0000256" key="3">
    <source>
        <dbReference type="ARBA" id="ARBA00022801"/>
    </source>
</evidence>
<dbReference type="Pfam" id="PF22244">
    <property type="entry name" value="GCE_fung"/>
    <property type="match status" value="1"/>
</dbReference>
<evidence type="ECO:0000313" key="7">
    <source>
        <dbReference type="Proteomes" id="UP000005824"/>
    </source>
</evidence>
<gene>
    <name evidence="6" type="ORF">CfE428DRAFT_3393</name>
</gene>